<reference evidence="3 4" key="1">
    <citation type="submission" date="2017-09" db="EMBL/GenBank/DDBJ databases">
        <authorList>
            <consortium name="International Durum Wheat Genome Sequencing Consortium (IDWGSC)"/>
            <person name="Milanesi L."/>
        </authorList>
    </citation>
    <scope>NUCLEOTIDE SEQUENCE [LARGE SCALE GENOMIC DNA]</scope>
    <source>
        <strain evidence="4">cv. Svevo</strain>
    </source>
</reference>
<dbReference type="Gramene" id="TRITD1Bv1G099300.2">
    <property type="protein sequence ID" value="TRITD1Bv1G099300.2"/>
    <property type="gene ID" value="TRITD1Bv1G099300"/>
</dbReference>
<evidence type="ECO:0000313" key="4">
    <source>
        <dbReference type="Proteomes" id="UP000324705"/>
    </source>
</evidence>
<keyword evidence="2" id="KW-0808">Transferase</keyword>
<name>A0A9R0QRM0_TRITD</name>
<dbReference type="AlphaFoldDB" id="A0A9R0QRM0"/>
<dbReference type="GO" id="GO:0005802">
    <property type="term" value="C:trans-Golgi network"/>
    <property type="evidence" value="ECO:0007669"/>
    <property type="project" value="TreeGrafter"/>
</dbReference>
<dbReference type="GO" id="GO:0008168">
    <property type="term" value="F:methyltransferase activity"/>
    <property type="evidence" value="ECO:0007669"/>
    <property type="project" value="UniProtKB-UniRule"/>
</dbReference>
<evidence type="ECO:0000313" key="3">
    <source>
        <dbReference type="EMBL" id="VAH16304.1"/>
    </source>
</evidence>
<dbReference type="InterPro" id="IPR004159">
    <property type="entry name" value="Put_SAM_MeTrfase"/>
</dbReference>
<keyword evidence="4" id="KW-1185">Reference proteome</keyword>
<keyword evidence="2" id="KW-0325">Glycoprotein</keyword>
<dbReference type="Pfam" id="PF03141">
    <property type="entry name" value="Methyltransf_29"/>
    <property type="match status" value="1"/>
</dbReference>
<dbReference type="GO" id="GO:0005768">
    <property type="term" value="C:endosome"/>
    <property type="evidence" value="ECO:0007669"/>
    <property type="project" value="TreeGrafter"/>
</dbReference>
<dbReference type="Proteomes" id="UP000324705">
    <property type="component" value="Chromosome 1B"/>
</dbReference>
<organism evidence="3 4">
    <name type="scientific">Triticum turgidum subsp. durum</name>
    <name type="common">Durum wheat</name>
    <name type="synonym">Triticum durum</name>
    <dbReference type="NCBI Taxonomy" id="4567"/>
    <lineage>
        <taxon>Eukaryota</taxon>
        <taxon>Viridiplantae</taxon>
        <taxon>Streptophyta</taxon>
        <taxon>Embryophyta</taxon>
        <taxon>Tracheophyta</taxon>
        <taxon>Spermatophyta</taxon>
        <taxon>Magnoliopsida</taxon>
        <taxon>Liliopsida</taxon>
        <taxon>Poales</taxon>
        <taxon>Poaceae</taxon>
        <taxon>BOP clade</taxon>
        <taxon>Pooideae</taxon>
        <taxon>Triticodae</taxon>
        <taxon>Triticeae</taxon>
        <taxon>Triticinae</taxon>
        <taxon>Triticum</taxon>
    </lineage>
</organism>
<dbReference type="GO" id="GO:0016020">
    <property type="term" value="C:membrane"/>
    <property type="evidence" value="ECO:0007669"/>
    <property type="project" value="UniProtKB-SubCell"/>
</dbReference>
<comment type="similarity">
    <text evidence="2">Belongs to the methyltransferase superfamily.</text>
</comment>
<keyword evidence="2" id="KW-0735">Signal-anchor</keyword>
<gene>
    <name evidence="3" type="ORF">TRITD_1Bv1G099300</name>
</gene>
<dbReference type="EC" id="2.1.1.-" evidence="2"/>
<proteinExistence type="inferred from homology"/>
<evidence type="ECO:0000256" key="2">
    <source>
        <dbReference type="RuleBase" id="RU366043"/>
    </source>
</evidence>
<evidence type="ECO:0000256" key="1">
    <source>
        <dbReference type="ARBA" id="ARBA00022603"/>
    </source>
</evidence>
<dbReference type="PANTHER" id="PTHR10108">
    <property type="entry name" value="SAM-DEPENDENT METHYLTRANSFERASE"/>
    <property type="match status" value="1"/>
</dbReference>
<comment type="subcellular location">
    <subcellularLocation>
        <location evidence="2">Membrane</location>
        <topology evidence="2">Single-pass type II membrane protein</topology>
    </subcellularLocation>
</comment>
<keyword evidence="2" id="KW-0812">Transmembrane</keyword>
<keyword evidence="1 2" id="KW-0489">Methyltransferase</keyword>
<accession>A0A9R0QRM0</accession>
<protein>
    <recommendedName>
        <fullName evidence="2">Methyltransferase</fullName>
        <ecNumber evidence="2">2.1.1.-</ecNumber>
    </recommendedName>
</protein>
<dbReference type="GO" id="GO:0032259">
    <property type="term" value="P:methylation"/>
    <property type="evidence" value="ECO:0007669"/>
    <property type="project" value="UniProtKB-KW"/>
</dbReference>
<dbReference type="PANTHER" id="PTHR10108:SF1120">
    <property type="entry name" value="METHYLTRANSFERASE PMT8-RELATED"/>
    <property type="match status" value="1"/>
</dbReference>
<sequence>MPRTYDLLHAWTVFTDLEKRGCSAEDLLLEMDRILRPTGFIIVRDKAPIIVFIKKYLNALHWEAVTVVDGESSRESEENEMILIIRKKLWLPEGGSQDST</sequence>
<dbReference type="EMBL" id="LT934112">
    <property type="protein sequence ID" value="VAH16304.1"/>
    <property type="molecule type" value="Genomic_DNA"/>
</dbReference>